<sequence length="295" mass="30655">MSGAPTTLTRATGLAGDGDYAEAEQLLRELGGRGSTDPAVLDLLARIHAQRGELFDADECWALALRLDADFAPARAGRQRIAALVARRMRPRGGRVALAALAAVLFTGTGVAVGVLVEQPPGPDPTVLAALAQVRDGQRDQAERLGSRGERLDRQRALDALGAVLAGDPAFLARVDADAVVVTFPTGVFRSGTSLSRTGSAALGDLARRLGPLTGDTSITVVGHTADVQTSRSPTDAELGLARARTAAERMSEAGGLPLSVFALLSSGTADRPFPTATPEGRARNRTVTVVLRPR</sequence>
<dbReference type="RefSeq" id="WP_345358225.1">
    <property type="nucleotide sequence ID" value="NZ_BAABII010000003.1"/>
</dbReference>
<dbReference type="InterPro" id="IPR036737">
    <property type="entry name" value="OmpA-like_sf"/>
</dbReference>
<evidence type="ECO:0000256" key="2">
    <source>
        <dbReference type="SAM" id="Phobius"/>
    </source>
</evidence>
<feature type="domain" description="OmpA-like" evidence="3">
    <location>
        <begin position="177"/>
        <end position="295"/>
    </location>
</feature>
<feature type="transmembrane region" description="Helical" evidence="2">
    <location>
        <begin position="96"/>
        <end position="117"/>
    </location>
</feature>
<evidence type="ECO:0000313" key="5">
    <source>
        <dbReference type="Proteomes" id="UP001564626"/>
    </source>
</evidence>
<comment type="caution">
    <text evidence="4">The sequence shown here is derived from an EMBL/GenBank/DDBJ whole genome shotgun (WGS) entry which is preliminary data.</text>
</comment>
<dbReference type="InterPro" id="IPR011990">
    <property type="entry name" value="TPR-like_helical_dom_sf"/>
</dbReference>
<keyword evidence="2" id="KW-0812">Transmembrane</keyword>
<dbReference type="Gene3D" id="1.25.40.10">
    <property type="entry name" value="Tetratricopeptide repeat domain"/>
    <property type="match status" value="1"/>
</dbReference>
<dbReference type="SUPFAM" id="SSF48452">
    <property type="entry name" value="TPR-like"/>
    <property type="match status" value="1"/>
</dbReference>
<evidence type="ECO:0000256" key="1">
    <source>
        <dbReference type="PROSITE-ProRule" id="PRU00473"/>
    </source>
</evidence>
<dbReference type="PROSITE" id="PS51123">
    <property type="entry name" value="OMPA_2"/>
    <property type="match status" value="1"/>
</dbReference>
<proteinExistence type="predicted"/>
<gene>
    <name evidence="4" type="ORF">AB8O55_09950</name>
</gene>
<reference evidence="4 5" key="1">
    <citation type="submission" date="2024-08" db="EMBL/GenBank/DDBJ databases">
        <title>Genome mining of Saccharopolyspora cebuensis PGLac3 from Nigerian medicinal plant.</title>
        <authorList>
            <person name="Ezeobiora C.E."/>
            <person name="Igbokwe N.H."/>
            <person name="Amin D.H."/>
            <person name="Mendie U.E."/>
        </authorList>
    </citation>
    <scope>NUCLEOTIDE SEQUENCE [LARGE SCALE GENOMIC DNA]</scope>
    <source>
        <strain evidence="4 5">PGLac3</strain>
    </source>
</reference>
<keyword evidence="5" id="KW-1185">Reference proteome</keyword>
<evidence type="ECO:0000259" key="3">
    <source>
        <dbReference type="PROSITE" id="PS51123"/>
    </source>
</evidence>
<accession>A0ABV4CFB3</accession>
<protein>
    <submittedName>
        <fullName evidence="4">OmpA family protein</fullName>
    </submittedName>
</protein>
<dbReference type="InterPro" id="IPR006665">
    <property type="entry name" value="OmpA-like"/>
</dbReference>
<evidence type="ECO:0000313" key="4">
    <source>
        <dbReference type="EMBL" id="MEY8039718.1"/>
    </source>
</evidence>
<name>A0ABV4CFB3_9PSEU</name>
<keyword evidence="1 2" id="KW-0472">Membrane</keyword>
<organism evidence="4 5">
    <name type="scientific">Saccharopolyspora cebuensis</name>
    <dbReference type="NCBI Taxonomy" id="418759"/>
    <lineage>
        <taxon>Bacteria</taxon>
        <taxon>Bacillati</taxon>
        <taxon>Actinomycetota</taxon>
        <taxon>Actinomycetes</taxon>
        <taxon>Pseudonocardiales</taxon>
        <taxon>Pseudonocardiaceae</taxon>
        <taxon>Saccharopolyspora</taxon>
    </lineage>
</organism>
<keyword evidence="2" id="KW-1133">Transmembrane helix</keyword>
<dbReference type="Pfam" id="PF00691">
    <property type="entry name" value="OmpA"/>
    <property type="match status" value="1"/>
</dbReference>
<dbReference type="EMBL" id="JBGEHV010000013">
    <property type="protein sequence ID" value="MEY8039718.1"/>
    <property type="molecule type" value="Genomic_DNA"/>
</dbReference>
<dbReference type="Proteomes" id="UP001564626">
    <property type="component" value="Unassembled WGS sequence"/>
</dbReference>
<dbReference type="SUPFAM" id="SSF103088">
    <property type="entry name" value="OmpA-like"/>
    <property type="match status" value="1"/>
</dbReference>
<dbReference type="Gene3D" id="3.30.1330.60">
    <property type="entry name" value="OmpA-like domain"/>
    <property type="match status" value="1"/>
</dbReference>